<evidence type="ECO:0000256" key="1">
    <source>
        <dbReference type="SAM" id="MobiDB-lite"/>
    </source>
</evidence>
<organism evidence="2 3">
    <name type="scientific">Lepraria neglecta</name>
    <dbReference type="NCBI Taxonomy" id="209136"/>
    <lineage>
        <taxon>Eukaryota</taxon>
        <taxon>Fungi</taxon>
        <taxon>Dikarya</taxon>
        <taxon>Ascomycota</taxon>
        <taxon>Pezizomycotina</taxon>
        <taxon>Lecanoromycetes</taxon>
        <taxon>OSLEUM clade</taxon>
        <taxon>Lecanoromycetidae</taxon>
        <taxon>Lecanorales</taxon>
        <taxon>Lecanorineae</taxon>
        <taxon>Stereocaulaceae</taxon>
        <taxon>Lepraria</taxon>
    </lineage>
</organism>
<keyword evidence="3" id="KW-1185">Reference proteome</keyword>
<accession>A0AAD9Z1I5</accession>
<protein>
    <submittedName>
        <fullName evidence="2">Uncharacterized protein</fullName>
    </submittedName>
</protein>
<dbReference type="AlphaFoldDB" id="A0AAD9Z1I5"/>
<gene>
    <name evidence="2" type="ORF">OEA41_005080</name>
</gene>
<feature type="region of interest" description="Disordered" evidence="1">
    <location>
        <begin position="153"/>
        <end position="191"/>
    </location>
</feature>
<name>A0AAD9Z1I5_9LECA</name>
<dbReference type="EMBL" id="JASNWA010000010">
    <property type="protein sequence ID" value="KAK3168632.1"/>
    <property type="molecule type" value="Genomic_DNA"/>
</dbReference>
<reference evidence="2" key="1">
    <citation type="submission" date="2022-11" db="EMBL/GenBank/DDBJ databases">
        <title>Chromosomal genome sequence assembly and mating type (MAT) locus characterization of the leprose asexual lichenized fungus Lepraria neglecta (Nyl.) Erichsen.</title>
        <authorList>
            <person name="Allen J.L."/>
            <person name="Pfeffer B."/>
        </authorList>
    </citation>
    <scope>NUCLEOTIDE SEQUENCE</scope>
    <source>
        <strain evidence="2">Allen 5258</strain>
    </source>
</reference>
<sequence length="195" mass="20652">MLYYGLRGLWNCDVPYNPSNSDLSTIGTVHDSVTIAFGPSALSTGVCYHSDWRPINYTELYNPSPDYEMATEAACFGTNINTKGLDSSFVLAEQPLFSMPRDLSLVDPLWSGCTPIAGAFDPASVLVRASVLIATSSTRAMPASSLTHQLVSETAANAQSEASPKQQQPPNDKASGADDAGEPLLYEATGGGIIL</sequence>
<evidence type="ECO:0000313" key="3">
    <source>
        <dbReference type="Proteomes" id="UP001276659"/>
    </source>
</evidence>
<proteinExistence type="predicted"/>
<comment type="caution">
    <text evidence="2">The sequence shown here is derived from an EMBL/GenBank/DDBJ whole genome shotgun (WGS) entry which is preliminary data.</text>
</comment>
<feature type="compositionally biased region" description="Polar residues" evidence="1">
    <location>
        <begin position="153"/>
        <end position="170"/>
    </location>
</feature>
<evidence type="ECO:0000313" key="2">
    <source>
        <dbReference type="EMBL" id="KAK3168632.1"/>
    </source>
</evidence>
<dbReference type="Proteomes" id="UP001276659">
    <property type="component" value="Unassembled WGS sequence"/>
</dbReference>